<dbReference type="STRING" id="926569.ANT_18230"/>
<evidence type="ECO:0000256" key="12">
    <source>
        <dbReference type="ARBA" id="ARBA00047712"/>
    </source>
</evidence>
<keyword evidence="13" id="KW-1278">Translocase</keyword>
<dbReference type="PANTHER" id="PTHR11993:SF10">
    <property type="entry name" value="NADH DEHYDROGENASE [UBIQUINONE] IRON-SULFUR PROTEIN 2, MITOCHONDRIAL"/>
    <property type="match status" value="1"/>
</dbReference>
<dbReference type="SUPFAM" id="SSF143243">
    <property type="entry name" value="Nqo5-like"/>
    <property type="match status" value="1"/>
</dbReference>
<gene>
    <name evidence="13" type="primary">nuoC</name>
    <name evidence="17" type="synonym">nuoC/nuoD</name>
    <name evidence="14" type="synonym">nuoD</name>
    <name evidence="17" type="ordered locus">ANT_18230</name>
</gene>
<evidence type="ECO:0000256" key="8">
    <source>
        <dbReference type="ARBA" id="ARBA00023027"/>
    </source>
</evidence>
<proteinExistence type="inferred from homology"/>
<dbReference type="KEGG" id="atm:ANT_18230"/>
<evidence type="ECO:0000256" key="5">
    <source>
        <dbReference type="ARBA" id="ARBA00022475"/>
    </source>
</evidence>
<dbReference type="SUPFAM" id="SSF56762">
    <property type="entry name" value="HydB/Nqo4-like"/>
    <property type="match status" value="1"/>
</dbReference>
<dbReference type="InterPro" id="IPR010218">
    <property type="entry name" value="NADH_DH_suC"/>
</dbReference>
<dbReference type="HAMAP" id="MF_01358">
    <property type="entry name" value="NDH1_NuoD"/>
    <property type="match status" value="1"/>
</dbReference>
<organism evidence="17 18">
    <name type="scientific">Anaerolinea thermophila (strain DSM 14523 / JCM 11388 / NBRC 100420 / UNI-1)</name>
    <dbReference type="NCBI Taxonomy" id="926569"/>
    <lineage>
        <taxon>Bacteria</taxon>
        <taxon>Bacillati</taxon>
        <taxon>Chloroflexota</taxon>
        <taxon>Anaerolineae</taxon>
        <taxon>Anaerolineales</taxon>
        <taxon>Anaerolineaceae</taxon>
        <taxon>Anaerolinea</taxon>
    </lineage>
</organism>
<evidence type="ECO:0000256" key="1">
    <source>
        <dbReference type="ARBA" id="ARBA00002378"/>
    </source>
</evidence>
<evidence type="ECO:0000256" key="2">
    <source>
        <dbReference type="ARBA" id="ARBA00004417"/>
    </source>
</evidence>
<dbReference type="Pfam" id="PF00346">
    <property type="entry name" value="Complex1_49kDa"/>
    <property type="match status" value="1"/>
</dbReference>
<keyword evidence="17" id="KW-0560">Oxidoreductase</keyword>
<dbReference type="PANTHER" id="PTHR11993">
    <property type="entry name" value="NADH-UBIQUINONE OXIDOREDUCTASE 49 KDA SUBUNIT"/>
    <property type="match status" value="1"/>
</dbReference>
<reference evidence="17 18" key="1">
    <citation type="submission" date="2010-12" db="EMBL/GenBank/DDBJ databases">
        <title>Whole genome sequence of Anaerolinea thermophila UNI-1.</title>
        <authorList>
            <person name="Narita-Yamada S."/>
            <person name="Kishi E."/>
            <person name="Watanabe Y."/>
            <person name="Takasaki K."/>
            <person name="Ankai A."/>
            <person name="Oguchi A."/>
            <person name="Fukui S."/>
            <person name="Takahashi M."/>
            <person name="Yashiro I."/>
            <person name="Hosoyama A."/>
            <person name="Sekiguchi Y."/>
            <person name="Hanada S."/>
            <person name="Fujita N."/>
        </authorList>
    </citation>
    <scope>NUCLEOTIDE SEQUENCE [LARGE SCALE GENOMIC DNA]</scope>
    <source>
        <strain evidence="18">DSM 14523 / JCM 11388 / NBRC 100420 / UNI-1</strain>
    </source>
</reference>
<evidence type="ECO:0000256" key="7">
    <source>
        <dbReference type="ARBA" id="ARBA00022719"/>
    </source>
</evidence>
<comment type="subunit">
    <text evidence="11">NDH-1 is composed of 13 different subunits. Subunits NuoB, CD, E, F, and G constitute the peripheral sector of the complex.</text>
</comment>
<evidence type="ECO:0000259" key="15">
    <source>
        <dbReference type="Pfam" id="PF00329"/>
    </source>
</evidence>
<dbReference type="EMBL" id="AP012029">
    <property type="protein sequence ID" value="BAJ63849.1"/>
    <property type="molecule type" value="Genomic_DNA"/>
</dbReference>
<dbReference type="GO" id="GO:0050136">
    <property type="term" value="F:NADH dehydrogenase (quinone) (non-electrogenic) activity"/>
    <property type="evidence" value="ECO:0007669"/>
    <property type="project" value="UniProtKB-UniRule"/>
</dbReference>
<dbReference type="InterPro" id="IPR001268">
    <property type="entry name" value="NADH_UbQ_OxRdtase_30kDa_su"/>
</dbReference>
<keyword evidence="6" id="KW-0997">Cell inner membrane</keyword>
<evidence type="ECO:0000256" key="14">
    <source>
        <dbReference type="HAMAP-Rule" id="MF_01358"/>
    </source>
</evidence>
<evidence type="ECO:0000313" key="18">
    <source>
        <dbReference type="Proteomes" id="UP000008922"/>
    </source>
</evidence>
<evidence type="ECO:0000256" key="10">
    <source>
        <dbReference type="ARBA" id="ARBA00023268"/>
    </source>
</evidence>
<dbReference type="eggNOG" id="COG0852">
    <property type="taxonomic scope" value="Bacteria"/>
</dbReference>
<evidence type="ECO:0000313" key="17">
    <source>
        <dbReference type="EMBL" id="BAJ63849.1"/>
    </source>
</evidence>
<keyword evidence="10" id="KW-0511">Multifunctional enzyme</keyword>
<dbReference type="EC" id="7.1.1.-" evidence="13"/>
<dbReference type="Proteomes" id="UP000008922">
    <property type="component" value="Chromosome"/>
</dbReference>
<dbReference type="Gene3D" id="3.30.460.80">
    <property type="entry name" value="NADH:ubiquinone oxidoreductase, 30kDa subunit"/>
    <property type="match status" value="1"/>
</dbReference>
<name>E8N5Y5_ANATU</name>
<dbReference type="Gene3D" id="1.10.645.10">
    <property type="entry name" value="Cytochrome-c3 Hydrogenase, chain B"/>
    <property type="match status" value="1"/>
</dbReference>
<dbReference type="InParanoid" id="E8N5Y5"/>
<comment type="similarity">
    <text evidence="13">Belongs to the complex I 30 kDa subunit family.</text>
</comment>
<dbReference type="AlphaFoldDB" id="E8N5Y5"/>
<dbReference type="HAMAP" id="MF_01357">
    <property type="entry name" value="NDH1_NuoC"/>
    <property type="match status" value="1"/>
</dbReference>
<dbReference type="OrthoDB" id="9801496at2"/>
<dbReference type="eggNOG" id="COG0649">
    <property type="taxonomic scope" value="Bacteria"/>
</dbReference>
<evidence type="ECO:0000256" key="9">
    <source>
        <dbReference type="ARBA" id="ARBA00023136"/>
    </source>
</evidence>
<accession>E8N5Y5</accession>
<evidence type="ECO:0000256" key="13">
    <source>
        <dbReference type="HAMAP-Rule" id="MF_01357"/>
    </source>
</evidence>
<feature type="domain" description="NADH:ubiquinone oxidoreductase 30kDa subunit" evidence="15">
    <location>
        <begin position="34"/>
        <end position="147"/>
    </location>
</feature>
<keyword evidence="5 13" id="KW-1003">Cell membrane</keyword>
<dbReference type="InterPro" id="IPR029014">
    <property type="entry name" value="NiFe-Hase_large"/>
</dbReference>
<sequence length="581" mass="66342">MSDSPVVGMQTNLIEYFPDWLQKDERPGYEGYIVPAEHLLEFAQALRDRFGYDLLSSVTGVDYLPEGKMEVVYHALQTTGGPLLNFKVQVSRENPVVPSVVSIWPGADFQEREAWDLLGIRFEGHPDLRRILMWEGFAGHPLRKDWKEPYFEEEAKPFKSRWPDGHVQRAEDRHPLHDNVDYPAGFDPEQWTPESADELLYKSFQSVVEGANSELHTDRMIVNLGPQHPSTHGVFRMVVVLDGETIVDLKPVFGYLHRNHEKIGERCTWLQIMPFTDRLDYISSMSNNFGYALAVERLMGIKPPERAEYIRVMMAELTRIVSHLVSIGFLLNDLGAYFTPVLYALEERELILDIFEAVSGSRMMCNYFRFGGVARDLPEGVLEKVKDLVFERLPRKIDELDRYLTRNEIVRVRTEGVGVLTAEQAIALSATGPVLRASGVPYDIRRADPYSIYDRFEFDVAVRYHGDVYDRYLLRLDEIRQSIRILKQVLKDLPEGPVQVGKPQWQVRVPAGESYGRVEGPKGELGYYIVSNGKPNPWRYHVRAPSFINLTSLAQMARGGKVADVVVILGSIDIVLGEVDR</sequence>
<comment type="similarity">
    <text evidence="3">In the C-terminal section; belongs to the complex I 49 kDa subunit family.</text>
</comment>
<dbReference type="InterPro" id="IPR037232">
    <property type="entry name" value="NADH_quin_OxRdtase_su_C/D-like"/>
</dbReference>
<keyword evidence="8 13" id="KW-0520">NAD</keyword>
<keyword evidence="9 13" id="KW-0472">Membrane</keyword>
<evidence type="ECO:0000256" key="4">
    <source>
        <dbReference type="ARBA" id="ARBA00022448"/>
    </source>
</evidence>
<dbReference type="HOGENOM" id="CLU_015134_3_2_0"/>
<comment type="subunit">
    <text evidence="13">NDH-1 is composed of 14 different subunits. Subunits NuoB, C, D, E, F, and G constitute the peripheral sector of the complex.</text>
</comment>
<keyword evidence="18" id="KW-1185">Reference proteome</keyword>
<keyword evidence="4 13" id="KW-0813">Transport</keyword>
<dbReference type="InterPro" id="IPR001135">
    <property type="entry name" value="NADH_Q_OxRdtase_suD"/>
</dbReference>
<dbReference type="PROSITE" id="PS00542">
    <property type="entry name" value="COMPLEX1_30K"/>
    <property type="match status" value="1"/>
</dbReference>
<evidence type="ECO:0000256" key="3">
    <source>
        <dbReference type="ARBA" id="ARBA00010019"/>
    </source>
</evidence>
<comment type="function">
    <text evidence="1 13">NDH-1 shuttles electrons from NADH, via FMN and iron-sulfur (Fe-S) centers, to quinones in the respiratory chain. The immediate electron acceptor for the enzyme in this species is believed to be ubiquinone. Couples the redox reaction to proton translocation (for every two electrons transferred, four hydrogen ions are translocated across the cytoplasmic membrane), and thus conserves the redox energy in a proton gradient.</text>
</comment>
<feature type="domain" description="NADH-quinone oxidoreductase subunit D" evidence="16">
    <location>
        <begin position="333"/>
        <end position="581"/>
    </location>
</feature>
<dbReference type="NCBIfam" id="NF004739">
    <property type="entry name" value="PRK06075.1"/>
    <property type="match status" value="1"/>
</dbReference>
<dbReference type="GO" id="GO:0048038">
    <property type="term" value="F:quinone binding"/>
    <property type="evidence" value="ECO:0007669"/>
    <property type="project" value="UniProtKB-KW"/>
</dbReference>
<comment type="subcellular location">
    <subcellularLocation>
        <location evidence="2">Cell inner membrane</location>
        <topology evidence="2">Peripheral membrane protein</topology>
    </subcellularLocation>
    <subcellularLocation>
        <location evidence="13">Cell membrane</location>
        <topology evidence="13">Peripheral membrane protein</topology>
        <orientation evidence="13">Cytoplasmic side</orientation>
    </subcellularLocation>
</comment>
<protein>
    <recommendedName>
        <fullName evidence="13 14">Multifunctional fusion protein</fullName>
    </recommendedName>
    <domain>
        <recommendedName>
            <fullName evidence="13">NADH-quinone oxidoreductase subunit C</fullName>
            <ecNumber evidence="13">7.1.1.-</ecNumber>
        </recommendedName>
        <alternativeName>
            <fullName evidence="13">NADH dehydrogenase I subunit C</fullName>
        </alternativeName>
        <alternativeName>
            <fullName evidence="13">NDH-1 subunit C</fullName>
        </alternativeName>
    </domain>
    <domain>
        <recommendedName>
            <fullName evidence="14">NADH-quinone oxidoreductase subunit D</fullName>
        </recommendedName>
        <alternativeName>
            <fullName evidence="14">NADH dehydrogenase I subunit D</fullName>
        </alternativeName>
        <alternativeName>
            <fullName evidence="14">NDH-1 subunit D</fullName>
        </alternativeName>
    </domain>
</protein>
<keyword evidence="7 13" id="KW-0874">Quinone</keyword>
<evidence type="ECO:0000259" key="16">
    <source>
        <dbReference type="Pfam" id="PF00346"/>
    </source>
</evidence>
<dbReference type="Pfam" id="PF00329">
    <property type="entry name" value="Complex1_30kDa"/>
    <property type="match status" value="1"/>
</dbReference>
<dbReference type="GO" id="GO:0051287">
    <property type="term" value="F:NAD binding"/>
    <property type="evidence" value="ECO:0007669"/>
    <property type="project" value="InterPro"/>
</dbReference>
<comment type="catalytic activity">
    <reaction evidence="12 13">
        <text>a quinone + NADH + 5 H(+)(in) = a quinol + NAD(+) + 4 H(+)(out)</text>
        <dbReference type="Rhea" id="RHEA:57888"/>
        <dbReference type="ChEBI" id="CHEBI:15378"/>
        <dbReference type="ChEBI" id="CHEBI:24646"/>
        <dbReference type="ChEBI" id="CHEBI:57540"/>
        <dbReference type="ChEBI" id="CHEBI:57945"/>
        <dbReference type="ChEBI" id="CHEBI:132124"/>
    </reaction>
</comment>
<dbReference type="GO" id="GO:0008137">
    <property type="term" value="F:NADH dehydrogenase (ubiquinone) activity"/>
    <property type="evidence" value="ECO:0007669"/>
    <property type="project" value="InterPro"/>
</dbReference>
<comment type="similarity">
    <text evidence="14">Belongs to the complex I 49 kDa subunit family.</text>
</comment>
<dbReference type="GO" id="GO:0005886">
    <property type="term" value="C:plasma membrane"/>
    <property type="evidence" value="ECO:0007669"/>
    <property type="project" value="UniProtKB-SubCell"/>
</dbReference>
<evidence type="ECO:0000256" key="6">
    <source>
        <dbReference type="ARBA" id="ARBA00022519"/>
    </source>
</evidence>
<dbReference type="InterPro" id="IPR020396">
    <property type="entry name" value="NADH_UbQ_OxRdtase_CS"/>
</dbReference>
<keyword evidence="13" id="KW-0830">Ubiquinone</keyword>
<dbReference type="NCBIfam" id="TIGR01961">
    <property type="entry name" value="NuoC_fam"/>
    <property type="match status" value="1"/>
</dbReference>
<evidence type="ECO:0000256" key="11">
    <source>
        <dbReference type="ARBA" id="ARBA00038617"/>
    </source>
</evidence>
<dbReference type="InterPro" id="IPR022885">
    <property type="entry name" value="NDH1_su_D/H"/>
</dbReference>